<accession>A0A0E2Q0A8</accession>
<dbReference type="AlphaFoldDB" id="A0A0E2Q0A8"/>
<gene>
    <name evidence="1" type="ORF">X841_07690</name>
</gene>
<organism evidence="1 2">
    <name type="scientific">Streptococcus thermophilus M17PTZA496</name>
    <dbReference type="NCBI Taxonomy" id="1433289"/>
    <lineage>
        <taxon>Bacteria</taxon>
        <taxon>Bacillati</taxon>
        <taxon>Bacillota</taxon>
        <taxon>Bacilli</taxon>
        <taxon>Lactobacillales</taxon>
        <taxon>Streptococcaceae</taxon>
        <taxon>Streptococcus</taxon>
    </lineage>
</organism>
<comment type="caution">
    <text evidence="1">The sequence shown here is derived from an EMBL/GenBank/DDBJ whole genome shotgun (WGS) entry which is preliminary data.</text>
</comment>
<dbReference type="Proteomes" id="UP000024559">
    <property type="component" value="Chromosome"/>
</dbReference>
<proteinExistence type="predicted"/>
<evidence type="ECO:0000313" key="1">
    <source>
        <dbReference type="EMBL" id="ETW88881.1"/>
    </source>
</evidence>
<dbReference type="PATRIC" id="fig|1433289.7.peg.1588"/>
<sequence length="123" mass="13188">MPVSLPAKEALDNTSFENLVVENIPASAVDVNLANESANTVTTANPATEVNSATTAVLNEEVTAPAPAIENATPVNLEESSPVVYTPTVDERVSEVRIHHIRRTTEASYSQFSFQTDVLYATI</sequence>
<name>A0A0E2Q0A8_STRTR</name>
<dbReference type="RefSeq" id="WP_134973317.1">
    <property type="nucleotide sequence ID" value="NZ_CM002372.1"/>
</dbReference>
<protein>
    <submittedName>
        <fullName evidence="1">Uncharacterized protein</fullName>
    </submittedName>
</protein>
<dbReference type="HOGENOM" id="CLU_2014050_0_0_9"/>
<reference evidence="2" key="1">
    <citation type="submission" date="2013-12" db="EMBL/GenBank/DDBJ databases">
        <title>Genome sequences of Streptococcus thermophilus strains MTH17CL396 and M17PTZA496 isolated from Fontina cheese in Valle d'Aosta region (Italy).</title>
        <authorList>
            <person name="Treu L."/>
            <person name="Giacomini A."/>
            <person name="Corich V."/>
            <person name="Vendramin V."/>
            <person name="Bovo B."/>
        </authorList>
    </citation>
    <scope>NUCLEOTIDE SEQUENCE [LARGE SCALE GENOMIC DNA]</scope>
    <source>
        <strain evidence="2">M17PTZA496</strain>
    </source>
</reference>
<evidence type="ECO:0000313" key="2">
    <source>
        <dbReference type="Proteomes" id="UP000024559"/>
    </source>
</evidence>
<dbReference type="EMBL" id="AZJT01000057">
    <property type="protein sequence ID" value="ETW88881.1"/>
    <property type="molecule type" value="Genomic_DNA"/>
</dbReference>